<keyword evidence="5" id="KW-1185">Reference proteome</keyword>
<feature type="transmembrane region" description="Helical" evidence="1">
    <location>
        <begin position="464"/>
        <end position="487"/>
    </location>
</feature>
<dbReference type="Pfam" id="PF01970">
    <property type="entry name" value="TctA"/>
    <property type="match status" value="1"/>
</dbReference>
<dbReference type="EMBL" id="AZHW01000906">
    <property type="protein sequence ID" value="ETW95529.1"/>
    <property type="molecule type" value="Genomic_DNA"/>
</dbReference>
<evidence type="ECO:0008006" key="6">
    <source>
        <dbReference type="Google" id="ProtNLM"/>
    </source>
</evidence>
<feature type="transmembrane region" description="Helical" evidence="1">
    <location>
        <begin position="393"/>
        <end position="411"/>
    </location>
</feature>
<reference evidence="4 5" key="1">
    <citation type="journal article" date="2014" name="Nature">
        <title>An environmental bacterial taxon with a large and distinct metabolic repertoire.</title>
        <authorList>
            <person name="Wilson M.C."/>
            <person name="Mori T."/>
            <person name="Ruckert C."/>
            <person name="Uria A.R."/>
            <person name="Helf M.J."/>
            <person name="Takada K."/>
            <person name="Gernert C."/>
            <person name="Steffens U.A."/>
            <person name="Heycke N."/>
            <person name="Schmitt S."/>
            <person name="Rinke C."/>
            <person name="Helfrich E.J."/>
            <person name="Brachmann A.O."/>
            <person name="Gurgui C."/>
            <person name="Wakimoto T."/>
            <person name="Kracht M."/>
            <person name="Crusemann M."/>
            <person name="Hentschel U."/>
            <person name="Abe I."/>
            <person name="Matsunaga S."/>
            <person name="Kalinowski J."/>
            <person name="Takeyama H."/>
            <person name="Piel J."/>
        </authorList>
    </citation>
    <scope>NUCLEOTIDE SEQUENCE [LARGE SCALE GENOMIC DNA]</scope>
    <source>
        <strain evidence="5">TSY1</strain>
    </source>
</reference>
<evidence type="ECO:0000256" key="1">
    <source>
        <dbReference type="SAM" id="Phobius"/>
    </source>
</evidence>
<dbReference type="HOGENOM" id="CLU_022936_2_1_7"/>
<evidence type="ECO:0000259" key="2">
    <source>
        <dbReference type="Pfam" id="PF01970"/>
    </source>
</evidence>
<sequence>MLDAFISGFTQVFVWQTFSLMLIGIAIGFVVGILPGLGGPVTLALMLPLIFKMQAVEAFAFLLGISAVTATTGDITSILFGIPGEGITAATIVDGHPMAKKGEAGRALGAALMSSLVGAIFGAFALALAIPIVRPLVLSIRSPEFFMLAMLGVTFIASLSGRAVVKGLTAAGLGLMLAMVGLDPISGIERYTFGNLHLWDGVPLVPVTLGLFAIPEIIDLAVRGTSIAETRVDKIGGVWEGVKDTLRHRWLVLRCSAIGTYIGIIPGMGGGVSQWVSYAHAVQSSPDQQRFGQGAVEGVLGPGAANNSNLGGALVPTIAFGVPGSVTMAVLLGAFIIQGLVPGPPMLLPESQGGHLTLTFSFVWIVVVANIITVASCFLFLRQLARITEVRGSLVIPFVLVLIYLGAFAGANAFADLFVVLIFGLLGWVMVQLDWPRPPLVLGLVLGPLAENNLFLTYDNYGLTWLGFPSVLFLFVLILAGVLYPMLSKRRNRAQLAPIEPVPPSRTNGWHVVFIALLVALIAWALWEAKTWGLRARLFPWVIGFPVLAMAVTQLGMDLAGAVFTRATEPTEHPHDATPVARRTTIITAWILGFFALIWLLGFPVAVPLCIWLYLTFGSREKWWLAALMTALAWAAFYGLFEYTLHVPFPDGLIYQWS</sequence>
<keyword evidence="1" id="KW-0812">Transmembrane</keyword>
<accession>W4LC75</accession>
<dbReference type="PANTHER" id="PTHR35342">
    <property type="entry name" value="TRICARBOXYLIC TRANSPORT PROTEIN"/>
    <property type="match status" value="1"/>
</dbReference>
<dbReference type="Proteomes" id="UP000019141">
    <property type="component" value="Unassembled WGS sequence"/>
</dbReference>
<name>W4LC75_ENTF1</name>
<dbReference type="PANTHER" id="PTHR35342:SF5">
    <property type="entry name" value="TRICARBOXYLIC TRANSPORT PROTEIN"/>
    <property type="match status" value="1"/>
</dbReference>
<feature type="transmembrane region" description="Helical" evidence="1">
    <location>
        <begin position="145"/>
        <end position="164"/>
    </location>
</feature>
<dbReference type="InterPro" id="IPR002823">
    <property type="entry name" value="DUF112_TM"/>
</dbReference>
<feature type="domain" description="DUF112" evidence="2">
    <location>
        <begin position="20"/>
        <end position="442"/>
    </location>
</feature>
<evidence type="ECO:0000259" key="3">
    <source>
        <dbReference type="Pfam" id="PF07331"/>
    </source>
</evidence>
<feature type="transmembrane region" description="Helical" evidence="1">
    <location>
        <begin position="170"/>
        <end position="188"/>
    </location>
</feature>
<evidence type="ECO:0000313" key="5">
    <source>
        <dbReference type="Proteomes" id="UP000019141"/>
    </source>
</evidence>
<dbReference type="Pfam" id="PF07331">
    <property type="entry name" value="TctB"/>
    <property type="match status" value="1"/>
</dbReference>
<dbReference type="InterPro" id="IPR009936">
    <property type="entry name" value="DUF1468"/>
</dbReference>
<feature type="transmembrane region" description="Helical" evidence="1">
    <location>
        <begin position="623"/>
        <end position="641"/>
    </location>
</feature>
<feature type="transmembrane region" description="Helical" evidence="1">
    <location>
        <begin position="107"/>
        <end position="133"/>
    </location>
</feature>
<keyword evidence="1" id="KW-1133">Transmembrane helix</keyword>
<feature type="domain" description="DUF1468" evidence="3">
    <location>
        <begin position="513"/>
        <end position="650"/>
    </location>
</feature>
<organism evidence="4 5">
    <name type="scientific">Entotheonella factor</name>
    <dbReference type="NCBI Taxonomy" id="1429438"/>
    <lineage>
        <taxon>Bacteria</taxon>
        <taxon>Pseudomonadati</taxon>
        <taxon>Nitrospinota/Tectimicrobiota group</taxon>
        <taxon>Candidatus Tectimicrobiota</taxon>
        <taxon>Candidatus Entotheonellia</taxon>
        <taxon>Candidatus Entotheonellales</taxon>
        <taxon>Candidatus Entotheonellaceae</taxon>
        <taxon>Candidatus Entotheonella</taxon>
    </lineage>
</organism>
<proteinExistence type="predicted"/>
<gene>
    <name evidence="4" type="ORF">ETSY1_30260</name>
</gene>
<feature type="transmembrane region" description="Helical" evidence="1">
    <location>
        <begin position="361"/>
        <end position="381"/>
    </location>
</feature>
<evidence type="ECO:0000313" key="4">
    <source>
        <dbReference type="EMBL" id="ETW95529.1"/>
    </source>
</evidence>
<feature type="transmembrane region" description="Helical" evidence="1">
    <location>
        <begin position="20"/>
        <end position="47"/>
    </location>
</feature>
<feature type="transmembrane region" description="Helical" evidence="1">
    <location>
        <begin position="318"/>
        <end position="341"/>
    </location>
</feature>
<dbReference type="AlphaFoldDB" id="W4LC75"/>
<feature type="transmembrane region" description="Helical" evidence="1">
    <location>
        <begin position="539"/>
        <end position="565"/>
    </location>
</feature>
<protein>
    <recommendedName>
        <fullName evidence="6">Tricarboxylate transporter</fullName>
    </recommendedName>
</protein>
<keyword evidence="1" id="KW-0472">Membrane</keyword>
<feature type="transmembrane region" description="Helical" evidence="1">
    <location>
        <begin position="586"/>
        <end position="617"/>
    </location>
</feature>
<comment type="caution">
    <text evidence="4">The sequence shown here is derived from an EMBL/GenBank/DDBJ whole genome shotgun (WGS) entry which is preliminary data.</text>
</comment>
<feature type="transmembrane region" description="Helical" evidence="1">
    <location>
        <begin position="508"/>
        <end position="527"/>
    </location>
</feature>